<dbReference type="AlphaFoldDB" id="A0A6A4W3N8"/>
<evidence type="ECO:0000256" key="10">
    <source>
        <dbReference type="ARBA" id="ARBA00023180"/>
    </source>
</evidence>
<organism evidence="16 17">
    <name type="scientific">Amphibalanus amphitrite</name>
    <name type="common">Striped barnacle</name>
    <name type="synonym">Balanus amphitrite</name>
    <dbReference type="NCBI Taxonomy" id="1232801"/>
    <lineage>
        <taxon>Eukaryota</taxon>
        <taxon>Metazoa</taxon>
        <taxon>Ecdysozoa</taxon>
        <taxon>Arthropoda</taxon>
        <taxon>Crustacea</taxon>
        <taxon>Multicrustacea</taxon>
        <taxon>Cirripedia</taxon>
        <taxon>Thoracica</taxon>
        <taxon>Thoracicalcarea</taxon>
        <taxon>Balanomorpha</taxon>
        <taxon>Balanoidea</taxon>
        <taxon>Balanidae</taxon>
        <taxon>Amphibalaninae</taxon>
        <taxon>Amphibalanus</taxon>
    </lineage>
</organism>
<sequence length="516" mass="56745">MRPVYSPPVLPVGDLWDQAGRYLLVTGSDNPGAAAAAGGPRGILQNAAFFHELRERPALGGGRLSLFSRYDGRTRVLGWVSPSRPMPPLKPPPADFGGRPLKFVSFEHEPTTLYLDGTPTGRLAGVDPYVARFAARLYNFTLLFSEPSDGLRWGDNGFGYWTGLVGDMVQRRAHFGMANLFITEPRSQIIDFSRPYDFEQACFVVWQPPPLPRWLALLRPFSISDWALVGAMLIISVLTVLALSRAAAPRESPLFSQPGFVALYNIGGLVGVSHASLPRATSGQIFMGFWRFCALTLVIIYSDNLIANLTVPPSPAPLDTKQDLALSGVTVSGYGSMFGELLNASTNYWDCQLALKYEPTYDIHAALRRAYDHKGTYIVNSMSLAYLIRKYYTTVSGEPLLRIMRQCFGSFMVGIALPRRSFLTPLLNAAVSRLTEAGLMQHWSRSALRAVGRQLAVGEESPDQPARDAEGRLSRLGLEALQGPFLLLMMGWAAALLSLVAEIAVKRCRRRVSRTG</sequence>
<dbReference type="InterPro" id="IPR001320">
    <property type="entry name" value="Iontro_rcpt_C"/>
</dbReference>
<keyword evidence="12" id="KW-0407">Ion channel</keyword>
<dbReference type="SUPFAM" id="SSF53850">
    <property type="entry name" value="Periplasmic binding protein-like II"/>
    <property type="match status" value="1"/>
</dbReference>
<keyword evidence="3" id="KW-0813">Transport</keyword>
<evidence type="ECO:0000256" key="9">
    <source>
        <dbReference type="ARBA" id="ARBA00023170"/>
    </source>
</evidence>
<comment type="similarity">
    <text evidence="2">Belongs to the glutamate-gated ion channel (TC 1.A.10.1) family.</text>
</comment>
<dbReference type="Pfam" id="PF00060">
    <property type="entry name" value="Lig_chan"/>
    <property type="match status" value="1"/>
</dbReference>
<evidence type="ECO:0000256" key="11">
    <source>
        <dbReference type="ARBA" id="ARBA00023286"/>
    </source>
</evidence>
<dbReference type="GO" id="GO:0015276">
    <property type="term" value="F:ligand-gated monoatomic ion channel activity"/>
    <property type="evidence" value="ECO:0007669"/>
    <property type="project" value="InterPro"/>
</dbReference>
<evidence type="ECO:0000259" key="14">
    <source>
        <dbReference type="Pfam" id="PF00060"/>
    </source>
</evidence>
<keyword evidence="17" id="KW-1185">Reference proteome</keyword>
<accession>A0A6A4W3N8</accession>
<evidence type="ECO:0000313" key="16">
    <source>
        <dbReference type="EMBL" id="KAF0302507.1"/>
    </source>
</evidence>
<comment type="caution">
    <text evidence="16">The sequence shown here is derived from an EMBL/GenBank/DDBJ whole genome shotgun (WGS) entry which is preliminary data.</text>
</comment>
<reference evidence="16 17" key="1">
    <citation type="submission" date="2019-07" db="EMBL/GenBank/DDBJ databases">
        <title>Draft genome assembly of a fouling barnacle, Amphibalanus amphitrite (Darwin, 1854): The first reference genome for Thecostraca.</title>
        <authorList>
            <person name="Kim W."/>
        </authorList>
    </citation>
    <scope>NUCLEOTIDE SEQUENCE [LARGE SCALE GENOMIC DNA]</scope>
    <source>
        <strain evidence="16">SNU_AA5</strain>
        <tissue evidence="16">Soma without cirri and trophi</tissue>
    </source>
</reference>
<keyword evidence="7" id="KW-0406">Ion transport</keyword>
<proteinExistence type="inferred from homology"/>
<keyword evidence="8 13" id="KW-0472">Membrane</keyword>
<gene>
    <name evidence="16" type="primary">GLRK_15</name>
    <name evidence="16" type="ORF">FJT64_025397</name>
</gene>
<feature type="domain" description="Ionotropic glutamate receptor L-glutamate and glycine-binding" evidence="15">
    <location>
        <begin position="137"/>
        <end position="197"/>
    </location>
</feature>
<evidence type="ECO:0000256" key="3">
    <source>
        <dbReference type="ARBA" id="ARBA00022448"/>
    </source>
</evidence>
<evidence type="ECO:0000256" key="8">
    <source>
        <dbReference type="ARBA" id="ARBA00023136"/>
    </source>
</evidence>
<evidence type="ECO:0000259" key="15">
    <source>
        <dbReference type="Pfam" id="PF10613"/>
    </source>
</evidence>
<dbReference type="InterPro" id="IPR052192">
    <property type="entry name" value="Insect_Ionotropic_Sensory_Rcpt"/>
</dbReference>
<dbReference type="PANTHER" id="PTHR42643">
    <property type="entry name" value="IONOTROPIC RECEPTOR 20A-RELATED"/>
    <property type="match status" value="1"/>
</dbReference>
<evidence type="ECO:0000256" key="6">
    <source>
        <dbReference type="ARBA" id="ARBA00022989"/>
    </source>
</evidence>
<dbReference type="OrthoDB" id="5984008at2759"/>
<feature type="transmembrane region" description="Helical" evidence="13">
    <location>
        <begin position="485"/>
        <end position="505"/>
    </location>
</feature>
<evidence type="ECO:0000256" key="12">
    <source>
        <dbReference type="ARBA" id="ARBA00023303"/>
    </source>
</evidence>
<keyword evidence="4" id="KW-1003">Cell membrane</keyword>
<keyword evidence="9 16" id="KW-0675">Receptor</keyword>
<comment type="subcellular location">
    <subcellularLocation>
        <location evidence="1">Cell membrane</location>
        <topology evidence="1">Multi-pass membrane protein</topology>
    </subcellularLocation>
</comment>
<evidence type="ECO:0000256" key="2">
    <source>
        <dbReference type="ARBA" id="ARBA00008685"/>
    </source>
</evidence>
<keyword evidence="10" id="KW-0325">Glycoprotein</keyword>
<keyword evidence="11" id="KW-1071">Ligand-gated ion channel</keyword>
<evidence type="ECO:0000313" key="17">
    <source>
        <dbReference type="Proteomes" id="UP000440578"/>
    </source>
</evidence>
<dbReference type="EMBL" id="VIIS01001052">
    <property type="protein sequence ID" value="KAF0302507.1"/>
    <property type="molecule type" value="Genomic_DNA"/>
</dbReference>
<evidence type="ECO:0000256" key="4">
    <source>
        <dbReference type="ARBA" id="ARBA00022475"/>
    </source>
</evidence>
<evidence type="ECO:0000256" key="13">
    <source>
        <dbReference type="SAM" id="Phobius"/>
    </source>
</evidence>
<name>A0A6A4W3N8_AMPAM</name>
<dbReference type="Gene3D" id="3.40.190.10">
    <property type="entry name" value="Periplasmic binding protein-like II"/>
    <property type="match status" value="1"/>
</dbReference>
<dbReference type="PANTHER" id="PTHR42643:SF24">
    <property type="entry name" value="IONOTROPIC RECEPTOR 60A"/>
    <property type="match status" value="1"/>
</dbReference>
<dbReference type="GO" id="GO:0005886">
    <property type="term" value="C:plasma membrane"/>
    <property type="evidence" value="ECO:0007669"/>
    <property type="project" value="UniProtKB-SubCell"/>
</dbReference>
<evidence type="ECO:0000256" key="5">
    <source>
        <dbReference type="ARBA" id="ARBA00022692"/>
    </source>
</evidence>
<evidence type="ECO:0000256" key="1">
    <source>
        <dbReference type="ARBA" id="ARBA00004651"/>
    </source>
</evidence>
<feature type="domain" description="Ionotropic glutamate receptor C-terminal" evidence="14">
    <location>
        <begin position="226"/>
        <end position="491"/>
    </location>
</feature>
<dbReference type="Proteomes" id="UP000440578">
    <property type="component" value="Unassembled WGS sequence"/>
</dbReference>
<keyword evidence="5 13" id="KW-0812">Transmembrane</keyword>
<dbReference type="InterPro" id="IPR019594">
    <property type="entry name" value="Glu/Gly-bd"/>
</dbReference>
<protein>
    <submittedName>
        <fullName evidence="16">Glutamate receptor</fullName>
    </submittedName>
</protein>
<keyword evidence="6 13" id="KW-1133">Transmembrane helix</keyword>
<evidence type="ECO:0000256" key="7">
    <source>
        <dbReference type="ARBA" id="ARBA00023065"/>
    </source>
</evidence>
<dbReference type="Gene3D" id="1.10.287.70">
    <property type="match status" value="1"/>
</dbReference>
<dbReference type="Pfam" id="PF10613">
    <property type="entry name" value="Lig_chan-Glu_bd"/>
    <property type="match status" value="1"/>
</dbReference>
<dbReference type="GO" id="GO:0050906">
    <property type="term" value="P:detection of stimulus involved in sensory perception"/>
    <property type="evidence" value="ECO:0007669"/>
    <property type="project" value="UniProtKB-ARBA"/>
</dbReference>